<comment type="caution">
    <text evidence="1">The sequence shown here is derived from an EMBL/GenBank/DDBJ whole genome shotgun (WGS) entry which is preliminary data.</text>
</comment>
<proteinExistence type="predicted"/>
<reference evidence="1" key="2">
    <citation type="submission" date="2020-09" db="EMBL/GenBank/DDBJ databases">
        <authorList>
            <person name="Sun Q."/>
            <person name="Zhou Y."/>
        </authorList>
    </citation>
    <scope>NUCLEOTIDE SEQUENCE</scope>
    <source>
        <strain evidence="1">CGMCC 1.15958</strain>
    </source>
</reference>
<protein>
    <recommendedName>
        <fullName evidence="3">Transposase</fullName>
    </recommendedName>
</protein>
<dbReference type="Proteomes" id="UP000609064">
    <property type="component" value="Unassembled WGS sequence"/>
</dbReference>
<keyword evidence="2" id="KW-1185">Reference proteome</keyword>
<evidence type="ECO:0000313" key="1">
    <source>
        <dbReference type="EMBL" id="GGD48573.1"/>
    </source>
</evidence>
<sequence length="114" mass="13643">METNLLQFILPEELQEYFELTDAQKTSDSYTFYLSEKNIHPKEYTGQKLQSKGFFDEETVRDFPLRGKACYLKIKRRKWLNEETGKIVYRNWELVANGTRMTKEFATFLKAVLR</sequence>
<dbReference type="AlphaFoldDB" id="A0A916YJY6"/>
<dbReference type="RefSeq" id="WP_188765019.1">
    <property type="nucleotide sequence ID" value="NZ_BMKK01000002.1"/>
</dbReference>
<gene>
    <name evidence="1" type="ORF">GCM10011514_10810</name>
</gene>
<dbReference type="EMBL" id="BMKK01000002">
    <property type="protein sequence ID" value="GGD48573.1"/>
    <property type="molecule type" value="Genomic_DNA"/>
</dbReference>
<name>A0A916YJY6_9BACT</name>
<evidence type="ECO:0000313" key="2">
    <source>
        <dbReference type="Proteomes" id="UP000609064"/>
    </source>
</evidence>
<evidence type="ECO:0008006" key="3">
    <source>
        <dbReference type="Google" id="ProtNLM"/>
    </source>
</evidence>
<reference evidence="1" key="1">
    <citation type="journal article" date="2014" name="Int. J. Syst. Evol. Microbiol.">
        <title>Complete genome sequence of Corynebacterium casei LMG S-19264T (=DSM 44701T), isolated from a smear-ripened cheese.</title>
        <authorList>
            <consortium name="US DOE Joint Genome Institute (JGI-PGF)"/>
            <person name="Walter F."/>
            <person name="Albersmeier A."/>
            <person name="Kalinowski J."/>
            <person name="Ruckert C."/>
        </authorList>
    </citation>
    <scope>NUCLEOTIDE SEQUENCE</scope>
    <source>
        <strain evidence="1">CGMCC 1.15958</strain>
    </source>
</reference>
<organism evidence="1 2">
    <name type="scientific">Emticicia aquatilis</name>
    <dbReference type="NCBI Taxonomy" id="1537369"/>
    <lineage>
        <taxon>Bacteria</taxon>
        <taxon>Pseudomonadati</taxon>
        <taxon>Bacteroidota</taxon>
        <taxon>Cytophagia</taxon>
        <taxon>Cytophagales</taxon>
        <taxon>Leadbetterellaceae</taxon>
        <taxon>Emticicia</taxon>
    </lineage>
</organism>
<accession>A0A916YJY6</accession>